<keyword evidence="3" id="KW-1185">Reference proteome</keyword>
<dbReference type="AlphaFoldDB" id="A0A2T4H0P6"/>
<dbReference type="EMBL" id="PVEM01000003">
    <property type="protein sequence ID" value="PTD09371.1"/>
    <property type="molecule type" value="Genomic_DNA"/>
</dbReference>
<feature type="compositionally biased region" description="Basic and acidic residues" evidence="1">
    <location>
        <begin position="70"/>
        <end position="96"/>
    </location>
</feature>
<sequence length="122" mass="13312">MLQVVDEASACLSELARLPLKTDHIKLNKYSSPEDQSYLRVSAEIVRMCNNAVVVMNRLNNGDESPSTDHGGDPSQHDEGVIGHQGSEDRHLERTSPFEAVIEGLGGIGGTQIGYEVDYTDK</sequence>
<organism evidence="2 3">
    <name type="scientific">Fusarium culmorum</name>
    <dbReference type="NCBI Taxonomy" id="5516"/>
    <lineage>
        <taxon>Eukaryota</taxon>
        <taxon>Fungi</taxon>
        <taxon>Dikarya</taxon>
        <taxon>Ascomycota</taxon>
        <taxon>Pezizomycotina</taxon>
        <taxon>Sordariomycetes</taxon>
        <taxon>Hypocreomycetidae</taxon>
        <taxon>Hypocreales</taxon>
        <taxon>Nectriaceae</taxon>
        <taxon>Fusarium</taxon>
    </lineage>
</organism>
<evidence type="ECO:0000256" key="1">
    <source>
        <dbReference type="SAM" id="MobiDB-lite"/>
    </source>
</evidence>
<gene>
    <name evidence="2" type="ORF">FCULG_00007573</name>
</gene>
<comment type="caution">
    <text evidence="2">The sequence shown here is derived from an EMBL/GenBank/DDBJ whole genome shotgun (WGS) entry which is preliminary data.</text>
</comment>
<feature type="region of interest" description="Disordered" evidence="1">
    <location>
        <begin position="58"/>
        <end position="96"/>
    </location>
</feature>
<name>A0A2T4H0P6_FUSCU</name>
<evidence type="ECO:0000313" key="3">
    <source>
        <dbReference type="Proteomes" id="UP000241587"/>
    </source>
</evidence>
<reference evidence="2 3" key="1">
    <citation type="submission" date="2018-02" db="EMBL/GenBank/DDBJ databases">
        <title>Fusarium culmorum secondary metabolites in fungal-bacterial-plant interactions.</title>
        <authorList>
            <person name="Schmidt R."/>
        </authorList>
    </citation>
    <scope>NUCLEOTIDE SEQUENCE [LARGE SCALE GENOMIC DNA]</scope>
    <source>
        <strain evidence="2 3">PV</strain>
    </source>
</reference>
<proteinExistence type="predicted"/>
<protein>
    <submittedName>
        <fullName evidence="2">Uncharacterized protein</fullName>
    </submittedName>
</protein>
<dbReference type="Proteomes" id="UP000241587">
    <property type="component" value="Unassembled WGS sequence"/>
</dbReference>
<evidence type="ECO:0000313" key="2">
    <source>
        <dbReference type="EMBL" id="PTD09371.1"/>
    </source>
</evidence>
<accession>A0A2T4H0P6</accession>